<organism evidence="2">
    <name type="scientific">Arundo donax</name>
    <name type="common">Giant reed</name>
    <name type="synonym">Donax arundinaceus</name>
    <dbReference type="NCBI Taxonomy" id="35708"/>
    <lineage>
        <taxon>Eukaryota</taxon>
        <taxon>Viridiplantae</taxon>
        <taxon>Streptophyta</taxon>
        <taxon>Embryophyta</taxon>
        <taxon>Tracheophyta</taxon>
        <taxon>Spermatophyta</taxon>
        <taxon>Magnoliopsida</taxon>
        <taxon>Liliopsida</taxon>
        <taxon>Poales</taxon>
        <taxon>Poaceae</taxon>
        <taxon>PACMAD clade</taxon>
        <taxon>Arundinoideae</taxon>
        <taxon>Arundineae</taxon>
        <taxon>Arundo</taxon>
    </lineage>
</organism>
<reference evidence="2" key="2">
    <citation type="journal article" date="2015" name="Data Brief">
        <title>Shoot transcriptome of the giant reed, Arundo donax.</title>
        <authorList>
            <person name="Barrero R.A."/>
            <person name="Guerrero F.D."/>
            <person name="Moolhuijzen P."/>
            <person name="Goolsby J.A."/>
            <person name="Tidwell J."/>
            <person name="Bellgard S.E."/>
            <person name="Bellgard M.I."/>
        </authorList>
    </citation>
    <scope>NUCLEOTIDE SEQUENCE</scope>
    <source>
        <tissue evidence="2">Shoot tissue taken approximately 20 cm above the soil surface</tissue>
    </source>
</reference>
<evidence type="ECO:0000313" key="2">
    <source>
        <dbReference type="EMBL" id="JAE38816.1"/>
    </source>
</evidence>
<feature type="transmembrane region" description="Helical" evidence="1">
    <location>
        <begin position="47"/>
        <end position="71"/>
    </location>
</feature>
<evidence type="ECO:0000256" key="1">
    <source>
        <dbReference type="SAM" id="Phobius"/>
    </source>
</evidence>
<keyword evidence="1" id="KW-0472">Membrane</keyword>
<dbReference type="AlphaFoldDB" id="A0A0A9HVB1"/>
<reference evidence="2" key="1">
    <citation type="submission" date="2014-09" db="EMBL/GenBank/DDBJ databases">
        <authorList>
            <person name="Magalhaes I.L.F."/>
            <person name="Oliveira U."/>
            <person name="Santos F.R."/>
            <person name="Vidigal T.H.D.A."/>
            <person name="Brescovit A.D."/>
            <person name="Santos A.J."/>
        </authorList>
    </citation>
    <scope>NUCLEOTIDE SEQUENCE</scope>
    <source>
        <tissue evidence="2">Shoot tissue taken approximately 20 cm above the soil surface</tissue>
    </source>
</reference>
<name>A0A0A9HVB1_ARUDO</name>
<proteinExistence type="predicted"/>
<evidence type="ECO:0008006" key="3">
    <source>
        <dbReference type="Google" id="ProtNLM"/>
    </source>
</evidence>
<sequence length="133" mass="15031">MGFLCWIGWGFGSWFRGIQGAEADAGSWGFGCFFLWVLGGRFNAETTSSLIGSCSWFLVLGWLSISVVSFCKGVWAFSRSSEDRGFDSASLRVSWFPRSNASLFFFRVCLVLKFVLFWSVFVPNWIAPEFLLN</sequence>
<feature type="transmembrane region" description="Helical" evidence="1">
    <location>
        <begin position="104"/>
        <end position="126"/>
    </location>
</feature>
<accession>A0A0A9HVB1</accession>
<dbReference type="EMBL" id="GBRH01159080">
    <property type="protein sequence ID" value="JAE38816.1"/>
    <property type="molecule type" value="Transcribed_RNA"/>
</dbReference>
<keyword evidence="1" id="KW-1133">Transmembrane helix</keyword>
<keyword evidence="1" id="KW-0812">Transmembrane</keyword>
<protein>
    <recommendedName>
        <fullName evidence="3">Transmembrane protein</fullName>
    </recommendedName>
</protein>